<dbReference type="Gene3D" id="3.30.70.270">
    <property type="match status" value="1"/>
</dbReference>
<gene>
    <name evidence="2" type="ORF">GC250_09905</name>
</gene>
<evidence type="ECO:0000313" key="2">
    <source>
        <dbReference type="EMBL" id="MUN29741.1"/>
    </source>
</evidence>
<dbReference type="AlphaFoldDB" id="A0A6A9QRC7"/>
<evidence type="ECO:0000256" key="1">
    <source>
        <dbReference type="SAM" id="Coils"/>
    </source>
</evidence>
<comment type="caution">
    <text evidence="2">The sequence shown here is derived from an EMBL/GenBank/DDBJ whole genome shotgun (WGS) entry which is preliminary data.</text>
</comment>
<name>A0A6A9QRC7_SULME</name>
<dbReference type="PANTHER" id="PTHR36528:SF1">
    <property type="entry name" value="CRISPR SYSTEM SINGLE-STRAND-SPECIFIC DEOXYRIBONUCLEASE CAS10_CSM1 (SUBTYPE III-A)"/>
    <property type="match status" value="1"/>
</dbReference>
<dbReference type="InterPro" id="IPR043128">
    <property type="entry name" value="Rev_trsase/Diguanyl_cyclase"/>
</dbReference>
<protein>
    <recommendedName>
        <fullName evidence="4">HD domain-containing protein</fullName>
    </recommendedName>
</protein>
<dbReference type="PANTHER" id="PTHR36528">
    <property type="entry name" value="CRISPR SYSTEM SINGLE-STRAND-SPECIFIC DEOXYRIBONUCLEASE CAS10/CSM1 (SUBTYPE III-A)"/>
    <property type="match status" value="1"/>
</dbReference>
<feature type="coiled-coil region" evidence="1">
    <location>
        <begin position="290"/>
        <end position="324"/>
    </location>
</feature>
<keyword evidence="1" id="KW-0175">Coiled coil</keyword>
<dbReference type="InterPro" id="IPR052117">
    <property type="entry name" value="Cas10/Csm1_subtype-III-A"/>
</dbReference>
<keyword evidence="3" id="KW-1185">Reference proteome</keyword>
<accession>A0A6A9QRC7</accession>
<evidence type="ECO:0000313" key="3">
    <source>
        <dbReference type="Proteomes" id="UP000470772"/>
    </source>
</evidence>
<dbReference type="RefSeq" id="WP_156017430.1">
    <property type="nucleotide sequence ID" value="NZ_WGGD01000005.1"/>
</dbReference>
<organism evidence="2 3">
    <name type="scientific">Sulfuracidifex metallicus DSM 6482 = JCM 9184</name>
    <dbReference type="NCBI Taxonomy" id="523847"/>
    <lineage>
        <taxon>Archaea</taxon>
        <taxon>Thermoproteota</taxon>
        <taxon>Thermoprotei</taxon>
        <taxon>Sulfolobales</taxon>
        <taxon>Sulfolobaceae</taxon>
        <taxon>Sulfuracidifex</taxon>
    </lineage>
</organism>
<sequence length="891" mass="100350">MIRGVYNPDTGKVDMVDENKTRTAFNNFKDVISKGSSIMLEDFNVDEREAALAMSDLISLVLKAPMLLPPLRYTVDVVPENERYKRDVPKNANNFETLANYVLQRHIKGKVSPDKVTEVVKGDWGAKGNSNKNPFLRFISLFQDKIYSVYEALITVPADSRPGNNIGSLSAHLSISSMAEWTIFPDSQDLPFLRLATVLHDIGKLTDFGRHWESSTDFFDGLIDEIQKNTDVNPKLRSGLVDVLRKAEERARKHHLVNIEGDLISSGEGRIERSDLEQLYSSIQDCSPFRETLHKKASEAEDYINELEKKDKFLKNKYEECSKQVYKKLQERQRSNRQDDINPSQNVIADLNMFNFPGVQSFIKFFSDLRDMSAASTLVDMSVTTIPFVVIDSMYDKTYLPLDSLLVSSGGHSFIVTRRDSSNVNESRIEEELRKVTLLHDLDVSLTVSSTPLIIGNNPYRMRGYKAVSELFGKDGVKGLKISPSSFKIVSPGLHAVCESCGVYPAVKKDDRGKRLCRRCLTVHEISKSKGFSSKLKASFKIGSVDISPLEEALDAPMSYLSGDIIDEGEGKKYEPVKAPRGYLSVVKSDGNDAGEYFGSSLNFGEYIDKSFKVDYWVKKSFVEAADEAEKDGVLNKGMIMRTLLGVQYMGGDDILLIGPAMTAPILTMNALEKATSKLGMSFKVGVATVKSDTPIQFAIDAADKLMEDGKIEKETVMGTTNKEGVKSEQERNTLTFLFASSLVTRSSVEEIKREWSADPLSSTHNQKEEEKVRAMYKMKTNFSFWKDIMALSDDLKLVLKSFPDDYEKRVKSFKDYVRVMEDIVETFHRTKDPYYTVIYMMRQATRHKEASKLMLTLLKGWDKEGQIPLVDAFYMFKAALVEAGDRGESS</sequence>
<evidence type="ECO:0008006" key="4">
    <source>
        <dbReference type="Google" id="ProtNLM"/>
    </source>
</evidence>
<dbReference type="Proteomes" id="UP000470772">
    <property type="component" value="Unassembled WGS sequence"/>
</dbReference>
<proteinExistence type="predicted"/>
<reference evidence="2 3" key="1">
    <citation type="submission" date="2019-10" db="EMBL/GenBank/DDBJ databases">
        <title>Sequencing and Assembly of Multiple Reported Metal-Biooxidizing Members of the Extremely Thermoacidophilic Archaeal Family Sulfolobaceae.</title>
        <authorList>
            <person name="Counts J.A."/>
            <person name="Kelly R.M."/>
        </authorList>
    </citation>
    <scope>NUCLEOTIDE SEQUENCE [LARGE SCALE GENOMIC DNA]</scope>
    <source>
        <strain evidence="2 3">DSM 6482</strain>
    </source>
</reference>
<dbReference type="EMBL" id="WGGD01000005">
    <property type="protein sequence ID" value="MUN29741.1"/>
    <property type="molecule type" value="Genomic_DNA"/>
</dbReference>